<name>A0A2I6S824_9RHOO</name>
<dbReference type="OrthoDB" id="6050435at2"/>
<evidence type="ECO:0000256" key="1">
    <source>
        <dbReference type="SAM" id="MobiDB-lite"/>
    </source>
</evidence>
<organism evidence="2 3">
    <name type="scientific">Pseudazoarcus pumilus</name>
    <dbReference type="NCBI Taxonomy" id="2067960"/>
    <lineage>
        <taxon>Bacteria</taxon>
        <taxon>Pseudomonadati</taxon>
        <taxon>Pseudomonadota</taxon>
        <taxon>Betaproteobacteria</taxon>
        <taxon>Rhodocyclales</taxon>
        <taxon>Zoogloeaceae</taxon>
        <taxon>Pseudazoarcus</taxon>
    </lineage>
</organism>
<sequence length="185" mass="20564">MTAPETVTRTEFALRMGFKPSYVTQLVKDGRLVLTPDGRRVLVAESVARIEATRDPSKKAVADRHAAARRAGQGGEPSPDTPEDEAPPIADHDYQNARAKREHFAALREQLRYREEAGELMVASEVEGTLADILTVLRNRLETWPDTLAPQLAPVIEEQQVRARLADEVEIALNDVARRFSEVGK</sequence>
<protein>
    <recommendedName>
        <fullName evidence="4">Terminase small subunit</fullName>
    </recommendedName>
</protein>
<evidence type="ECO:0000313" key="2">
    <source>
        <dbReference type="EMBL" id="AUN95416.1"/>
    </source>
</evidence>
<feature type="region of interest" description="Disordered" evidence="1">
    <location>
        <begin position="53"/>
        <end position="92"/>
    </location>
</feature>
<dbReference type="AlphaFoldDB" id="A0A2I6S824"/>
<keyword evidence="3" id="KW-1185">Reference proteome</keyword>
<feature type="compositionally biased region" description="Basic and acidic residues" evidence="1">
    <location>
        <begin position="53"/>
        <end position="66"/>
    </location>
</feature>
<gene>
    <name evidence="2" type="ORF">C0099_11045</name>
</gene>
<dbReference type="RefSeq" id="WP_102247465.1">
    <property type="nucleotide sequence ID" value="NZ_CP025682.1"/>
</dbReference>
<accession>A0A2I6S824</accession>
<dbReference type="EMBL" id="CP025682">
    <property type="protein sequence ID" value="AUN95416.1"/>
    <property type="molecule type" value="Genomic_DNA"/>
</dbReference>
<proteinExistence type="predicted"/>
<dbReference type="KEGG" id="atw:C0099_11045"/>
<evidence type="ECO:0008006" key="4">
    <source>
        <dbReference type="Google" id="ProtNLM"/>
    </source>
</evidence>
<reference evidence="2 3" key="1">
    <citation type="submission" date="2018-01" db="EMBL/GenBank/DDBJ databases">
        <authorList>
            <person name="Fu G.-Y."/>
        </authorList>
    </citation>
    <scope>NUCLEOTIDE SEQUENCE [LARGE SCALE GENOMIC DNA]</scope>
    <source>
        <strain evidence="2 3">SY39</strain>
    </source>
</reference>
<evidence type="ECO:0000313" key="3">
    <source>
        <dbReference type="Proteomes" id="UP000242205"/>
    </source>
</evidence>
<dbReference type="Proteomes" id="UP000242205">
    <property type="component" value="Chromosome"/>
</dbReference>